<reference evidence="2" key="1">
    <citation type="submission" date="2024-03" db="EMBL/GenBank/DDBJ databases">
        <title>WGS assembly of Saponaria officinalis var. Norfolk2.</title>
        <authorList>
            <person name="Jenkins J."/>
            <person name="Shu S."/>
            <person name="Grimwood J."/>
            <person name="Barry K."/>
            <person name="Goodstein D."/>
            <person name="Schmutz J."/>
            <person name="Leebens-Mack J."/>
            <person name="Osbourn A."/>
        </authorList>
    </citation>
    <scope>NUCLEOTIDE SEQUENCE [LARGE SCALE GENOMIC DNA]</scope>
    <source>
        <strain evidence="2">JIC</strain>
    </source>
</reference>
<dbReference type="InterPro" id="IPR011043">
    <property type="entry name" value="Gal_Oxase/kelch_b-propeller"/>
</dbReference>
<protein>
    <recommendedName>
        <fullName evidence="1">F-box domain-containing protein</fullName>
    </recommendedName>
</protein>
<dbReference type="SMART" id="SM00256">
    <property type="entry name" value="FBOX"/>
    <property type="match status" value="1"/>
</dbReference>
<dbReference type="AlphaFoldDB" id="A0AAW1IQ40"/>
<proteinExistence type="predicted"/>
<dbReference type="Proteomes" id="UP001443914">
    <property type="component" value="Unassembled WGS sequence"/>
</dbReference>
<dbReference type="InterPro" id="IPR017451">
    <property type="entry name" value="F-box-assoc_interact_dom"/>
</dbReference>
<evidence type="ECO:0000313" key="2">
    <source>
        <dbReference type="EMBL" id="KAK9691461.1"/>
    </source>
</evidence>
<organism evidence="2 3">
    <name type="scientific">Saponaria officinalis</name>
    <name type="common">Common soapwort</name>
    <name type="synonym">Lychnis saponaria</name>
    <dbReference type="NCBI Taxonomy" id="3572"/>
    <lineage>
        <taxon>Eukaryota</taxon>
        <taxon>Viridiplantae</taxon>
        <taxon>Streptophyta</taxon>
        <taxon>Embryophyta</taxon>
        <taxon>Tracheophyta</taxon>
        <taxon>Spermatophyta</taxon>
        <taxon>Magnoliopsida</taxon>
        <taxon>eudicotyledons</taxon>
        <taxon>Gunneridae</taxon>
        <taxon>Pentapetalae</taxon>
        <taxon>Caryophyllales</taxon>
        <taxon>Caryophyllaceae</taxon>
        <taxon>Caryophylleae</taxon>
        <taxon>Saponaria</taxon>
    </lineage>
</organism>
<dbReference type="CDD" id="cd22157">
    <property type="entry name" value="F-box_AtFBW1-like"/>
    <property type="match status" value="1"/>
</dbReference>
<dbReference type="InterPro" id="IPR001810">
    <property type="entry name" value="F-box_dom"/>
</dbReference>
<evidence type="ECO:0000313" key="3">
    <source>
        <dbReference type="Proteomes" id="UP001443914"/>
    </source>
</evidence>
<dbReference type="Pfam" id="PF00646">
    <property type="entry name" value="F-box"/>
    <property type="match status" value="1"/>
</dbReference>
<dbReference type="NCBIfam" id="TIGR01640">
    <property type="entry name" value="F_box_assoc_1"/>
    <property type="match status" value="1"/>
</dbReference>
<dbReference type="PANTHER" id="PTHR31672:SF10">
    <property type="entry name" value="F-BOX DOMAIN-CONTAINING PROTEIN"/>
    <property type="match status" value="1"/>
</dbReference>
<dbReference type="InterPro" id="IPR013187">
    <property type="entry name" value="F-box-assoc_dom_typ3"/>
</dbReference>
<name>A0AAW1IQ40_SAPOF</name>
<dbReference type="InterPro" id="IPR036047">
    <property type="entry name" value="F-box-like_dom_sf"/>
</dbReference>
<gene>
    <name evidence="2" type="ORF">RND81_09G198200</name>
</gene>
<sequence>MALSLQRYTWSDFDSGVNHFLKLRSKKQREKSALLAIAIKNGDRLPENLMIEILSWLPVKELLQFKTVCKAWNSIISSPQFISRHLKNNRRLDDNCLLAQYYVTHAELQLFELLVDETPRVLAYEVLYSMPMYGAYVCGPCDGLYYLYEYDFSGRALWNPTINELKLLPQIIEKSDPPPNTTPAKNEVYGFGSDPLTGDYKVAVIKGYWSTNDEDVSYPLSVFVYSLRTNSWKYCGDLTREYDLASNKCYIFVKGCCFWLGSSSQDGENSGEVIVSFDMASDSFQEISVPNYQQPASKCLGIYDDSLAFISVHDDEKTLDLWTLNDGIWTKKFGIGPFPDVWNPIGHWKDNKLILECEERKLVLCDPNTQEIKDLAFHQDMSCQGIFAYMESLVTLKDKTESKAGEEEVKGDAGQA</sequence>
<dbReference type="SUPFAM" id="SSF50965">
    <property type="entry name" value="Galactose oxidase, central domain"/>
    <property type="match status" value="1"/>
</dbReference>
<dbReference type="Pfam" id="PF08268">
    <property type="entry name" value="FBA_3"/>
    <property type="match status" value="1"/>
</dbReference>
<dbReference type="PANTHER" id="PTHR31672">
    <property type="entry name" value="BNACNNG10540D PROTEIN"/>
    <property type="match status" value="1"/>
</dbReference>
<keyword evidence="3" id="KW-1185">Reference proteome</keyword>
<accession>A0AAW1IQ40</accession>
<dbReference type="InterPro" id="IPR050796">
    <property type="entry name" value="SCF_F-box_component"/>
</dbReference>
<feature type="domain" description="F-box" evidence="1">
    <location>
        <begin position="39"/>
        <end position="85"/>
    </location>
</feature>
<dbReference type="SUPFAM" id="SSF81383">
    <property type="entry name" value="F-box domain"/>
    <property type="match status" value="1"/>
</dbReference>
<dbReference type="Gene3D" id="1.20.1280.50">
    <property type="match status" value="1"/>
</dbReference>
<comment type="caution">
    <text evidence="2">The sequence shown here is derived from an EMBL/GenBank/DDBJ whole genome shotgun (WGS) entry which is preliminary data.</text>
</comment>
<dbReference type="EMBL" id="JBDFQZ010000009">
    <property type="protein sequence ID" value="KAK9691461.1"/>
    <property type="molecule type" value="Genomic_DNA"/>
</dbReference>
<evidence type="ECO:0000259" key="1">
    <source>
        <dbReference type="PROSITE" id="PS50181"/>
    </source>
</evidence>
<dbReference type="PROSITE" id="PS50181">
    <property type="entry name" value="FBOX"/>
    <property type="match status" value="1"/>
</dbReference>